<reference evidence="1 2" key="1">
    <citation type="journal article" date="2006" name="Science">
        <title>Genome of rice cluster I archaea -- the key methane producers in the rice rhizosphere.</title>
        <authorList>
            <person name="Erkel C."/>
            <person name="Kube M."/>
            <person name="Reinhardt R."/>
            <person name="Liesack W."/>
        </authorList>
    </citation>
    <scope>NUCLEOTIDE SEQUENCE [LARGE SCALE GENOMIC DNA]</scope>
    <source>
        <strain evidence="2">DSM 22066 / NBRC 105507 / MRE50</strain>
    </source>
</reference>
<dbReference type="OrthoDB" id="358460at2157"/>
<dbReference type="eggNOG" id="arCOG12542">
    <property type="taxonomic scope" value="Archaea"/>
</dbReference>
<protein>
    <submittedName>
        <fullName evidence="1">Uncharacterized protein</fullName>
    </submittedName>
</protein>
<organism evidence="1 2">
    <name type="scientific">Methanocella arvoryzae (strain DSM 22066 / NBRC 105507 / MRE50)</name>
    <dbReference type="NCBI Taxonomy" id="351160"/>
    <lineage>
        <taxon>Archaea</taxon>
        <taxon>Methanobacteriati</taxon>
        <taxon>Methanobacteriota</taxon>
        <taxon>Stenosarchaea group</taxon>
        <taxon>Methanomicrobia</taxon>
        <taxon>Methanocellales</taxon>
        <taxon>Methanocellaceae</taxon>
        <taxon>Methanocella</taxon>
    </lineage>
</organism>
<dbReference type="PATRIC" id="fig|351160.9.peg.461"/>
<dbReference type="GeneID" id="5143532"/>
<dbReference type="KEGG" id="rci:RRC35"/>
<sequence length="305" mass="34071">MTEQAGLIGLSGDVIRPYGELDVLPYYGRIAEKLTGFLHGRELASRIWTPHGRIRSVVVTGQTAPPLYIRQMSEAVTPQIIRAREQYSNLDEVRGRLSPEQQLVWQYFPQRRYIGFYYSLNRIGPAREIDRVVFQIERSFGSTLAEALEAAQEFIRAAVSDTGYQELFRREPFVYWTGSSFQVMLFTREVQPATFYRSHLECTGKGRTMADLWTDLATASTGSKIVGGTGRRKGAVLINSEPTLPGKLCPVPLGCLDMADGTTLRGVSVPLTGDMLSSDILDDLTAYTPERIVEELDKLAARLPV</sequence>
<accession>Q0W1C3</accession>
<evidence type="ECO:0000313" key="2">
    <source>
        <dbReference type="Proteomes" id="UP000000663"/>
    </source>
</evidence>
<keyword evidence="2" id="KW-1185">Reference proteome</keyword>
<proteinExistence type="predicted"/>
<dbReference type="Gene3D" id="3.90.920.10">
    <property type="entry name" value="DNA primase, PRIM domain"/>
    <property type="match status" value="1"/>
</dbReference>
<dbReference type="AlphaFoldDB" id="Q0W1C3"/>
<dbReference type="Proteomes" id="UP000000663">
    <property type="component" value="Chromosome"/>
</dbReference>
<dbReference type="EMBL" id="AM114193">
    <property type="protein sequence ID" value="CAJ37820.1"/>
    <property type="molecule type" value="Genomic_DNA"/>
</dbReference>
<evidence type="ECO:0000313" key="1">
    <source>
        <dbReference type="EMBL" id="CAJ37820.1"/>
    </source>
</evidence>
<name>Q0W1C3_METAR</name>
<dbReference type="RefSeq" id="WP_012034768.1">
    <property type="nucleotide sequence ID" value="NC_009464.1"/>
</dbReference>
<gene>
    <name evidence="1" type="ORF">RRC35</name>
</gene>